<dbReference type="SMART" id="SM00329">
    <property type="entry name" value="BPI2"/>
    <property type="match status" value="1"/>
</dbReference>
<sequence>MRQLAFILMVLTLVGAVNSVNPGFKMRLTKKGVDYVNDIAQTAIDTQLQKLDLPDQSGVKGSMSWSLTNIQRTGLSLPKSSMTFDPVKGGLTWALSNFGLDLSTNWWLSYKKGWLKGSDSGSVDVGVKRFSVSITAGLEADSQRRPSISIKSCSSSIGSIQTKFHGSIAFVLNIFKGIVEKKVKQLINDQVCELLTYLIDQAVQENLREKEVTFEIDDTLVVDFRLLAPVTFAPDYMESQHKGEVYWREEQREILPPPAPISEWTDNSRMLYLWLTEYSANTLLYATFRRGHFKYHLTHMDLFPDYSSLLDTTCDPGPCIGSLIPQIGQAYRDSNVEIRIMATTAPQVKITSDGLTLNLIGDLDLYADTADGTAVYLLTLSLSLTLTVNVSVRNQRLIGNITNHNFSVSLVKSEVGTIDVDQIQQMLEVTVNQFVITYLNELGSEGLEIPLVSEVLFQNSVLTLSNGVVVIGTDVIYHHG</sequence>
<evidence type="ECO:0000256" key="1">
    <source>
        <dbReference type="ARBA" id="ARBA00007292"/>
    </source>
</evidence>
<dbReference type="PANTHER" id="PTHR10504:SF131">
    <property type="entry name" value="BPI2 DOMAIN-CONTAINING PROTEIN"/>
    <property type="match status" value="1"/>
</dbReference>
<evidence type="ECO:0000259" key="4">
    <source>
        <dbReference type="SMART" id="SM00328"/>
    </source>
</evidence>
<gene>
    <name evidence="6" type="ORF">GSLYS_00012486001</name>
</gene>
<evidence type="ECO:0000313" key="6">
    <source>
        <dbReference type="EMBL" id="CAL1538665.1"/>
    </source>
</evidence>
<keyword evidence="7" id="KW-1185">Reference proteome</keyword>
<comment type="caution">
    <text evidence="6">The sequence shown here is derived from an EMBL/GenBank/DDBJ whole genome shotgun (WGS) entry which is preliminary data.</text>
</comment>
<dbReference type="EMBL" id="CAXITT010000308">
    <property type="protein sequence ID" value="CAL1538665.1"/>
    <property type="molecule type" value="Genomic_DNA"/>
</dbReference>
<dbReference type="GO" id="GO:0005615">
    <property type="term" value="C:extracellular space"/>
    <property type="evidence" value="ECO:0007669"/>
    <property type="project" value="TreeGrafter"/>
</dbReference>
<feature type="domain" description="Lipid-binding serum glycoprotein C-terminal" evidence="5">
    <location>
        <begin position="265"/>
        <end position="473"/>
    </location>
</feature>
<dbReference type="FunFam" id="3.15.20.10:FF:000001">
    <property type="entry name" value="Phospholipid transfer protein"/>
    <property type="match status" value="1"/>
</dbReference>
<accession>A0AAV2I1Z4</accession>
<comment type="similarity">
    <text evidence="1">Belongs to the BPI/LBP/Plunc superfamily. BPI/LBP family.</text>
</comment>
<dbReference type="Gene3D" id="3.15.10.10">
    <property type="entry name" value="Bactericidal permeability-increasing protein, domain 1"/>
    <property type="match status" value="1"/>
</dbReference>
<dbReference type="Gene3D" id="3.15.20.10">
    <property type="entry name" value="Bactericidal permeability-increasing protein, domain 2"/>
    <property type="match status" value="1"/>
</dbReference>
<dbReference type="InterPro" id="IPR017942">
    <property type="entry name" value="Lipid-bd_serum_glycop_N"/>
</dbReference>
<evidence type="ECO:0000259" key="5">
    <source>
        <dbReference type="SMART" id="SM00329"/>
    </source>
</evidence>
<dbReference type="Pfam" id="PF01273">
    <property type="entry name" value="LBP_BPI_CETP"/>
    <property type="match status" value="1"/>
</dbReference>
<evidence type="ECO:0000256" key="3">
    <source>
        <dbReference type="SAM" id="SignalP"/>
    </source>
</evidence>
<keyword evidence="3" id="KW-0732">Signal</keyword>
<dbReference type="Proteomes" id="UP001497497">
    <property type="component" value="Unassembled WGS sequence"/>
</dbReference>
<dbReference type="AlphaFoldDB" id="A0AAV2I1Z4"/>
<protein>
    <submittedName>
        <fullName evidence="6">Uncharacterized protein</fullName>
    </submittedName>
</protein>
<dbReference type="GO" id="GO:0008289">
    <property type="term" value="F:lipid binding"/>
    <property type="evidence" value="ECO:0007669"/>
    <property type="project" value="InterPro"/>
</dbReference>
<dbReference type="InterPro" id="IPR032942">
    <property type="entry name" value="BPI/LBP/Plunc"/>
</dbReference>
<dbReference type="PANTHER" id="PTHR10504">
    <property type="entry name" value="BACTERICIDAL PERMEABILITY-INCREASING BPI PROTEIN-RELATED"/>
    <property type="match status" value="1"/>
</dbReference>
<evidence type="ECO:0000256" key="2">
    <source>
        <dbReference type="ARBA" id="ARBA00023157"/>
    </source>
</evidence>
<name>A0AAV2I1Z4_LYMST</name>
<reference evidence="6 7" key="1">
    <citation type="submission" date="2024-04" db="EMBL/GenBank/DDBJ databases">
        <authorList>
            <consortium name="Genoscope - CEA"/>
            <person name="William W."/>
        </authorList>
    </citation>
    <scope>NUCLEOTIDE SEQUENCE [LARGE SCALE GENOMIC DNA]</scope>
</reference>
<proteinExistence type="inferred from homology"/>
<evidence type="ECO:0000313" key="7">
    <source>
        <dbReference type="Proteomes" id="UP001497497"/>
    </source>
</evidence>
<dbReference type="InterPro" id="IPR017943">
    <property type="entry name" value="Bactericidal_perm-incr_a/b_dom"/>
</dbReference>
<organism evidence="6 7">
    <name type="scientific">Lymnaea stagnalis</name>
    <name type="common">Great pond snail</name>
    <name type="synonym">Helix stagnalis</name>
    <dbReference type="NCBI Taxonomy" id="6523"/>
    <lineage>
        <taxon>Eukaryota</taxon>
        <taxon>Metazoa</taxon>
        <taxon>Spiralia</taxon>
        <taxon>Lophotrochozoa</taxon>
        <taxon>Mollusca</taxon>
        <taxon>Gastropoda</taxon>
        <taxon>Heterobranchia</taxon>
        <taxon>Euthyneura</taxon>
        <taxon>Panpulmonata</taxon>
        <taxon>Hygrophila</taxon>
        <taxon>Lymnaeoidea</taxon>
        <taxon>Lymnaeidae</taxon>
        <taxon>Lymnaea</taxon>
    </lineage>
</organism>
<feature type="domain" description="Lipid-binding serum glycoprotein N-terminal" evidence="4">
    <location>
        <begin position="27"/>
        <end position="250"/>
    </location>
</feature>
<dbReference type="Pfam" id="PF02886">
    <property type="entry name" value="LBP_BPI_CETP_C"/>
    <property type="match status" value="1"/>
</dbReference>
<dbReference type="InterPro" id="IPR001124">
    <property type="entry name" value="Lipid-bd_serum_glycop_C"/>
</dbReference>
<feature type="signal peptide" evidence="3">
    <location>
        <begin position="1"/>
        <end position="19"/>
    </location>
</feature>
<dbReference type="SUPFAM" id="SSF55394">
    <property type="entry name" value="Bactericidal permeability-increasing protein, BPI"/>
    <property type="match status" value="2"/>
</dbReference>
<feature type="chain" id="PRO_5043651604" evidence="3">
    <location>
        <begin position="20"/>
        <end position="480"/>
    </location>
</feature>
<dbReference type="SMART" id="SM00328">
    <property type="entry name" value="BPI1"/>
    <property type="match status" value="1"/>
</dbReference>
<keyword evidence="2" id="KW-1015">Disulfide bond</keyword>